<keyword evidence="1" id="KW-0472">Membrane</keyword>
<dbReference type="RefSeq" id="XP_041187779.1">
    <property type="nucleotide sequence ID" value="XM_041333451.1"/>
</dbReference>
<dbReference type="Proteomes" id="UP000807769">
    <property type="component" value="Unassembled WGS sequence"/>
</dbReference>
<proteinExistence type="predicted"/>
<organism evidence="2 3">
    <name type="scientific">Suillus subaureus</name>
    <dbReference type="NCBI Taxonomy" id="48587"/>
    <lineage>
        <taxon>Eukaryota</taxon>
        <taxon>Fungi</taxon>
        <taxon>Dikarya</taxon>
        <taxon>Basidiomycota</taxon>
        <taxon>Agaricomycotina</taxon>
        <taxon>Agaricomycetes</taxon>
        <taxon>Agaricomycetidae</taxon>
        <taxon>Boletales</taxon>
        <taxon>Suillineae</taxon>
        <taxon>Suillaceae</taxon>
        <taxon>Suillus</taxon>
    </lineage>
</organism>
<evidence type="ECO:0000313" key="3">
    <source>
        <dbReference type="Proteomes" id="UP000807769"/>
    </source>
</evidence>
<accession>A0A9P7J7J4</accession>
<name>A0A9P7J7J4_9AGAM</name>
<keyword evidence="3" id="KW-1185">Reference proteome</keyword>
<sequence length="217" mass="24427">MAFTKEHLVRLFWFHFLTCFWTLWTPGPGPWTGHILEFEAFSSQKLLVLLWSLLATFVWIFVELQLLEFQLSSLFVSYIFSNWAQAAVHQAERNQRNIGSPPAHYHPAPIARPLENALQMNISQILGNLNHGPIPMQRFPGLPHNVIEHHEAQHMWHQHHPLPQPGPPIPAPALGPPFGQPVPALPLGQPFGQSIPAPPLGPPFGYIPPPAMLLQPQ</sequence>
<evidence type="ECO:0000256" key="1">
    <source>
        <dbReference type="SAM" id="Phobius"/>
    </source>
</evidence>
<gene>
    <name evidence="2" type="ORF">BJ212DRAFT_1303662</name>
</gene>
<feature type="transmembrane region" description="Helical" evidence="1">
    <location>
        <begin position="44"/>
        <end position="62"/>
    </location>
</feature>
<feature type="transmembrane region" description="Helical" evidence="1">
    <location>
        <begin position="7"/>
        <end position="24"/>
    </location>
</feature>
<comment type="caution">
    <text evidence="2">The sequence shown here is derived from an EMBL/GenBank/DDBJ whole genome shotgun (WGS) entry which is preliminary data.</text>
</comment>
<keyword evidence="1" id="KW-0812">Transmembrane</keyword>
<dbReference type="GeneID" id="64627468"/>
<protein>
    <submittedName>
        <fullName evidence="2">Uncharacterized protein</fullName>
    </submittedName>
</protein>
<keyword evidence="1" id="KW-1133">Transmembrane helix</keyword>
<dbReference type="OrthoDB" id="2693011at2759"/>
<dbReference type="AlphaFoldDB" id="A0A9P7J7J4"/>
<evidence type="ECO:0000313" key="2">
    <source>
        <dbReference type="EMBL" id="KAG1807013.1"/>
    </source>
</evidence>
<reference evidence="2" key="1">
    <citation type="journal article" date="2020" name="New Phytol.">
        <title>Comparative genomics reveals dynamic genome evolution in host specialist ectomycorrhizal fungi.</title>
        <authorList>
            <person name="Lofgren L.A."/>
            <person name="Nguyen N.H."/>
            <person name="Vilgalys R."/>
            <person name="Ruytinx J."/>
            <person name="Liao H.L."/>
            <person name="Branco S."/>
            <person name="Kuo A."/>
            <person name="LaButti K."/>
            <person name="Lipzen A."/>
            <person name="Andreopoulos W."/>
            <person name="Pangilinan J."/>
            <person name="Riley R."/>
            <person name="Hundley H."/>
            <person name="Na H."/>
            <person name="Barry K."/>
            <person name="Grigoriev I.V."/>
            <person name="Stajich J.E."/>
            <person name="Kennedy P.G."/>
        </authorList>
    </citation>
    <scope>NUCLEOTIDE SEQUENCE</scope>
    <source>
        <strain evidence="2">MN1</strain>
    </source>
</reference>
<dbReference type="EMBL" id="JABBWG010000046">
    <property type="protein sequence ID" value="KAG1807013.1"/>
    <property type="molecule type" value="Genomic_DNA"/>
</dbReference>